<evidence type="ECO:0000313" key="1">
    <source>
        <dbReference type="EMBL" id="MDQ8195024.1"/>
    </source>
</evidence>
<gene>
    <name evidence="1" type="ORF">QEH59_11345</name>
</gene>
<dbReference type="Proteomes" id="UP001243717">
    <property type="component" value="Unassembled WGS sequence"/>
</dbReference>
<evidence type="ECO:0000313" key="2">
    <source>
        <dbReference type="Proteomes" id="UP001243717"/>
    </source>
</evidence>
<name>A0ABU1AJN4_9BACT</name>
<dbReference type="EMBL" id="JARXIC010000017">
    <property type="protein sequence ID" value="MDQ8195024.1"/>
    <property type="molecule type" value="Genomic_DNA"/>
</dbReference>
<sequence length="79" mass="9062">MFLRGLVVAVEKLERKWENEEYKQLKVTIVDGTNTFFFIATDKKAPLPPVLAFTRVCVRVDWASKEKGVMTVRGDLSDE</sequence>
<accession>A0ABU1AJN4</accession>
<organism evidence="1 2">
    <name type="scientific">Thalassobacterium sedimentorum</name>
    <dbReference type="NCBI Taxonomy" id="3041258"/>
    <lineage>
        <taxon>Bacteria</taxon>
        <taxon>Pseudomonadati</taxon>
        <taxon>Verrucomicrobiota</taxon>
        <taxon>Opitutia</taxon>
        <taxon>Puniceicoccales</taxon>
        <taxon>Coraliomargaritaceae</taxon>
        <taxon>Thalassobacterium</taxon>
    </lineage>
</organism>
<keyword evidence="2" id="KW-1185">Reference proteome</keyword>
<comment type="caution">
    <text evidence="1">The sequence shown here is derived from an EMBL/GenBank/DDBJ whole genome shotgun (WGS) entry which is preliminary data.</text>
</comment>
<dbReference type="RefSeq" id="WP_308985485.1">
    <property type="nucleotide sequence ID" value="NZ_JARXIC010000017.1"/>
</dbReference>
<proteinExistence type="predicted"/>
<protein>
    <submittedName>
        <fullName evidence="1">Uncharacterized protein</fullName>
    </submittedName>
</protein>
<reference evidence="1 2" key="1">
    <citation type="submission" date="2023-04" db="EMBL/GenBank/DDBJ databases">
        <title>A novel bacteria isolated from coastal sediment.</title>
        <authorList>
            <person name="Liu X.-J."/>
            <person name="Du Z.-J."/>
        </authorList>
    </citation>
    <scope>NUCLEOTIDE SEQUENCE [LARGE SCALE GENOMIC DNA]</scope>
    <source>
        <strain evidence="1 2">SDUM461004</strain>
    </source>
</reference>